<dbReference type="EMBL" id="JAEEAQ010001147">
    <property type="protein sequence ID" value="MBI0320040.1"/>
    <property type="molecule type" value="Genomic_DNA"/>
</dbReference>
<reference evidence="1 2" key="1">
    <citation type="submission" date="2020-12" db="EMBL/GenBank/DDBJ databases">
        <authorList>
            <person name="Kusuma A.B."/>
            <person name="Nouioui I."/>
            <person name="Goodfellow M."/>
        </authorList>
    </citation>
    <scope>NUCLEOTIDE SEQUENCE [LARGE SCALE GENOMIC DNA]</scope>
    <source>
        <strain evidence="1 2">DSM 41764</strain>
    </source>
</reference>
<gene>
    <name evidence="1" type="ORF">JBF12_45260</name>
</gene>
<protein>
    <submittedName>
        <fullName evidence="1">Creatininase family protein</fullName>
    </submittedName>
</protein>
<organism evidence="1 2">
    <name type="scientific">Streptomyces javensis</name>
    <dbReference type="NCBI Taxonomy" id="114698"/>
    <lineage>
        <taxon>Bacteria</taxon>
        <taxon>Bacillati</taxon>
        <taxon>Actinomycetota</taxon>
        <taxon>Actinomycetes</taxon>
        <taxon>Kitasatosporales</taxon>
        <taxon>Streptomycetaceae</taxon>
        <taxon>Streptomyces</taxon>
        <taxon>Streptomyces violaceusniger group</taxon>
    </lineage>
</organism>
<dbReference type="Proteomes" id="UP000638849">
    <property type="component" value="Unassembled WGS sequence"/>
</dbReference>
<accession>A0ABS0RRX6</accession>
<name>A0ABS0RRX6_9ACTN</name>
<sequence length="37" mass="3797">TDDPSTARPDPGELSTRATELARAIRAFAEATAPGAI</sequence>
<evidence type="ECO:0000313" key="2">
    <source>
        <dbReference type="Proteomes" id="UP000638849"/>
    </source>
</evidence>
<evidence type="ECO:0000313" key="1">
    <source>
        <dbReference type="EMBL" id="MBI0320040.1"/>
    </source>
</evidence>
<feature type="non-terminal residue" evidence="1">
    <location>
        <position position="1"/>
    </location>
</feature>
<keyword evidence="2" id="KW-1185">Reference proteome</keyword>
<comment type="caution">
    <text evidence="1">The sequence shown here is derived from an EMBL/GenBank/DDBJ whole genome shotgun (WGS) entry which is preliminary data.</text>
</comment>
<proteinExistence type="predicted"/>